<name>A0A8S0Y364_9FIRM</name>
<proteinExistence type="predicted"/>
<protein>
    <recommendedName>
        <fullName evidence="4">DUF3842 family protein</fullName>
    </recommendedName>
</protein>
<evidence type="ECO:0000313" key="1">
    <source>
        <dbReference type="EMBL" id="CAA7601675.1"/>
    </source>
</evidence>
<reference evidence="2" key="1">
    <citation type="submission" date="2014-11" db="EMBL/GenBank/DDBJ databases">
        <authorList>
            <person name="Hornung B.V."/>
        </authorList>
    </citation>
    <scope>NUCLEOTIDE SEQUENCE</scope>
    <source>
        <strain evidence="2">INE</strain>
    </source>
</reference>
<evidence type="ECO:0008006" key="4">
    <source>
        <dbReference type="Google" id="ProtNLM"/>
    </source>
</evidence>
<dbReference type="KEGG" id="aacx:DEACI_2342"/>
<dbReference type="AlphaFoldDB" id="A0A8S0Y364"/>
<dbReference type="Proteomes" id="UP000836597">
    <property type="component" value="Chromosome"/>
</dbReference>
<evidence type="ECO:0000313" key="3">
    <source>
        <dbReference type="Proteomes" id="UP001071230"/>
    </source>
</evidence>
<evidence type="ECO:0000313" key="2">
    <source>
        <dbReference type="EMBL" id="CEJ09106.1"/>
    </source>
</evidence>
<dbReference type="Pfam" id="PF12953">
    <property type="entry name" value="DUF3842"/>
    <property type="match status" value="1"/>
</dbReference>
<dbReference type="EMBL" id="LR746496">
    <property type="protein sequence ID" value="CAA7601675.1"/>
    <property type="molecule type" value="Genomic_DNA"/>
</dbReference>
<sequence length="136" mass="14040">MRVAVVDGQGGGIGKHIVEQLRKRLPGLDILALGTNALATGAMLRAGASEGASGESAICFNAEKVDLIVGSLAIITVYGLLGEVTPQMAAALAGCSKPKLLLPVQRGNVQIIGLIKAPLPHQIEALVDEVERRVKA</sequence>
<reference evidence="1" key="2">
    <citation type="submission" date="2020-01" db="EMBL/GenBank/DDBJ databases">
        <authorList>
            <person name="Hornung B."/>
        </authorList>
    </citation>
    <scope>NUCLEOTIDE SEQUENCE</scope>
    <source>
        <strain evidence="1">PacBioINE</strain>
    </source>
</reference>
<accession>A0A8S0Y364</accession>
<dbReference type="InterPro" id="IPR024208">
    <property type="entry name" value="DUF3842"/>
</dbReference>
<dbReference type="Proteomes" id="UP001071230">
    <property type="component" value="Unassembled WGS sequence"/>
</dbReference>
<gene>
    <name evidence="1" type="ORF">DEACI_2342</name>
    <name evidence="2" type="ORF">DEACI_3589</name>
</gene>
<keyword evidence="3" id="KW-1185">Reference proteome</keyword>
<dbReference type="RefSeq" id="WP_240985170.1">
    <property type="nucleotide sequence ID" value="NZ_CDGJ01000110.1"/>
</dbReference>
<dbReference type="EMBL" id="CDGJ01000110">
    <property type="protein sequence ID" value="CEJ09106.1"/>
    <property type="molecule type" value="Genomic_DNA"/>
</dbReference>
<organism evidence="1">
    <name type="scientific">Acididesulfobacillus acetoxydans</name>
    <dbReference type="NCBI Taxonomy" id="1561005"/>
    <lineage>
        <taxon>Bacteria</taxon>
        <taxon>Bacillati</taxon>
        <taxon>Bacillota</taxon>
        <taxon>Clostridia</taxon>
        <taxon>Eubacteriales</taxon>
        <taxon>Peptococcaceae</taxon>
        <taxon>Acididesulfobacillus</taxon>
    </lineage>
</organism>